<evidence type="ECO:0000313" key="16">
    <source>
        <dbReference type="EMBL" id="TBW37038.1"/>
    </source>
</evidence>
<gene>
    <name evidence="16" type="ORF">EYW49_12880</name>
</gene>
<dbReference type="AlphaFoldDB" id="A0A4V2KTF5"/>
<dbReference type="GO" id="GO:0005886">
    <property type="term" value="C:plasma membrane"/>
    <property type="evidence" value="ECO:0007669"/>
    <property type="project" value="UniProtKB-SubCell"/>
</dbReference>
<dbReference type="SUPFAM" id="SSF109998">
    <property type="entry name" value="Triger factor/SurA peptide-binding domain-like"/>
    <property type="match status" value="1"/>
</dbReference>
<feature type="region of interest" description="Disordered" evidence="14">
    <location>
        <begin position="30"/>
        <end position="51"/>
    </location>
</feature>
<evidence type="ECO:0000256" key="3">
    <source>
        <dbReference type="ARBA" id="ARBA00022475"/>
    </source>
</evidence>
<dbReference type="InterPro" id="IPR000297">
    <property type="entry name" value="PPIase_PpiC"/>
</dbReference>
<organism evidence="16 17">
    <name type="scientific">Siculibacillus lacustris</name>
    <dbReference type="NCBI Taxonomy" id="1549641"/>
    <lineage>
        <taxon>Bacteria</taxon>
        <taxon>Pseudomonadati</taxon>
        <taxon>Pseudomonadota</taxon>
        <taxon>Alphaproteobacteria</taxon>
        <taxon>Hyphomicrobiales</taxon>
        <taxon>Ancalomicrobiaceae</taxon>
        <taxon>Siculibacillus</taxon>
    </lineage>
</organism>
<evidence type="ECO:0000256" key="7">
    <source>
        <dbReference type="ARBA" id="ARBA00023136"/>
    </source>
</evidence>
<reference evidence="16 17" key="1">
    <citation type="submission" date="2019-02" db="EMBL/GenBank/DDBJ databases">
        <title>Siculibacillus lacustris gen. nov., sp. nov., a new rosette-forming bacterium isolated from a freshwater crater lake (Lake St. Ana, Romania).</title>
        <authorList>
            <person name="Felfoldi T."/>
            <person name="Marton Z."/>
            <person name="Szabo A."/>
            <person name="Mentes A."/>
            <person name="Boka K."/>
            <person name="Marialigeti K."/>
            <person name="Mathe I."/>
            <person name="Koncz M."/>
            <person name="Schumann P."/>
            <person name="Toth E."/>
        </authorList>
    </citation>
    <scope>NUCLEOTIDE SEQUENCE [LARGE SCALE GENOMIC DNA]</scope>
    <source>
        <strain evidence="16 17">SA-279</strain>
    </source>
</reference>
<evidence type="ECO:0000256" key="13">
    <source>
        <dbReference type="ARBA" id="ARBA00042775"/>
    </source>
</evidence>
<protein>
    <recommendedName>
        <fullName evidence="2">Parvulin-like PPIase</fullName>
    </recommendedName>
    <alternativeName>
        <fullName evidence="9">Peptidyl-prolyl cis-trans isomerase plp</fullName>
    </alternativeName>
    <alternativeName>
        <fullName evidence="12">Periplasmic chaperone PpiD</fullName>
    </alternativeName>
    <alternativeName>
        <fullName evidence="13">Periplasmic folding chaperone</fullName>
    </alternativeName>
    <alternativeName>
        <fullName evidence="10">Rotamase plp</fullName>
    </alternativeName>
</protein>
<feature type="domain" description="PpiC" evidence="15">
    <location>
        <begin position="302"/>
        <end position="421"/>
    </location>
</feature>
<dbReference type="InterPro" id="IPR027304">
    <property type="entry name" value="Trigger_fact/SurA_dom_sf"/>
</dbReference>
<proteinExistence type="inferred from homology"/>
<evidence type="ECO:0000256" key="9">
    <source>
        <dbReference type="ARBA" id="ARBA00030642"/>
    </source>
</evidence>
<evidence type="ECO:0000256" key="10">
    <source>
        <dbReference type="ARBA" id="ARBA00031484"/>
    </source>
</evidence>
<evidence type="ECO:0000256" key="4">
    <source>
        <dbReference type="ARBA" id="ARBA00022519"/>
    </source>
</evidence>
<evidence type="ECO:0000256" key="11">
    <source>
        <dbReference type="ARBA" id="ARBA00038408"/>
    </source>
</evidence>
<name>A0A4V2KTF5_9HYPH</name>
<dbReference type="EMBL" id="SJFN01000017">
    <property type="protein sequence ID" value="TBW37038.1"/>
    <property type="molecule type" value="Genomic_DNA"/>
</dbReference>
<comment type="subcellular location">
    <subcellularLocation>
        <location evidence="1">Cell inner membrane</location>
        <topology evidence="1">Single-pass type II membrane protein</topology>
        <orientation evidence="1">Periplasmic side</orientation>
    </subcellularLocation>
</comment>
<dbReference type="SUPFAM" id="SSF54534">
    <property type="entry name" value="FKBP-like"/>
    <property type="match status" value="1"/>
</dbReference>
<dbReference type="Pfam" id="PF13624">
    <property type="entry name" value="SurA_N_3"/>
    <property type="match status" value="1"/>
</dbReference>
<evidence type="ECO:0000256" key="5">
    <source>
        <dbReference type="ARBA" id="ARBA00022692"/>
    </source>
</evidence>
<evidence type="ECO:0000313" key="17">
    <source>
        <dbReference type="Proteomes" id="UP000292781"/>
    </source>
</evidence>
<dbReference type="Pfam" id="PF13145">
    <property type="entry name" value="Rotamase_2"/>
    <property type="match status" value="1"/>
</dbReference>
<keyword evidence="5" id="KW-0812">Transmembrane</keyword>
<keyword evidence="7" id="KW-0472">Membrane</keyword>
<keyword evidence="16" id="KW-0413">Isomerase</keyword>
<dbReference type="OrthoDB" id="9768393at2"/>
<keyword evidence="6" id="KW-1133">Transmembrane helix</keyword>
<dbReference type="Gene3D" id="3.10.50.40">
    <property type="match status" value="1"/>
</dbReference>
<keyword evidence="3" id="KW-1003">Cell membrane</keyword>
<accession>A0A4V2KTF5</accession>
<dbReference type="PANTHER" id="PTHR47529:SF1">
    <property type="entry name" value="PERIPLASMIC CHAPERONE PPID"/>
    <property type="match status" value="1"/>
</dbReference>
<comment type="caution">
    <text evidence="16">The sequence shown here is derived from an EMBL/GenBank/DDBJ whole genome shotgun (WGS) entry which is preliminary data.</text>
</comment>
<evidence type="ECO:0000256" key="1">
    <source>
        <dbReference type="ARBA" id="ARBA00004382"/>
    </source>
</evidence>
<evidence type="ECO:0000256" key="14">
    <source>
        <dbReference type="SAM" id="MobiDB-lite"/>
    </source>
</evidence>
<evidence type="ECO:0000256" key="8">
    <source>
        <dbReference type="ARBA" id="ARBA00023186"/>
    </source>
</evidence>
<keyword evidence="17" id="KW-1185">Reference proteome</keyword>
<keyword evidence="4" id="KW-0997">Cell inner membrane</keyword>
<dbReference type="PANTHER" id="PTHR47529">
    <property type="entry name" value="PEPTIDYL-PROLYL CIS-TRANS ISOMERASE D"/>
    <property type="match status" value="1"/>
</dbReference>
<dbReference type="InterPro" id="IPR052029">
    <property type="entry name" value="PpiD_chaperone"/>
</dbReference>
<dbReference type="InterPro" id="IPR046357">
    <property type="entry name" value="PPIase_dom_sf"/>
</dbReference>
<sequence>MSFDGESVAAALRELRYRRSRCRLASRPLRSYDPRRSRRGPLRLPEPASDRSHAPMLDVLRRGASTWVSKVLLSVLIVSFGVWGIADVFRGFGSNTAFRVGSHEIGVAELDQTYARELQQASSRLGRNLTKDEALRTGVSQQILSKIVTDVTLSEAVRSLHLGISDSTIGAQILMDPAFKGASGAFDRSRFVELLRSNGWNEDIYVTRRRADALRSQLLDGVSGGFTAPKVWAEAIDRYRNETRTLRYVTVSPASLGALPTPSESDLATFYEQRKAAFRAPETRGLIALVLDAAAIANPADVTDDDARAEYARQKAKFTTPEKRRVLQLSFDDAAAATAAAARLAAGTPFEDLVAERGAKVEDVDLGLLARTGFVDTTIGDAAFAIPEVGGTVGPVAGRIATVILKLAEKVPGTEKAYADVANELKTEIARRRAEGEVLSRHDQIEDALAGGAKLSEVATRFGLNPVVIDAVTRDGTLSSGVKLTGLPQQAKLLTGAFESDVGVENDTLDLGGHGFLWYAVTAVAPAHDRPLAEVHDRVVAAWTAEADAKRLDAAAAAFVARLKAGEEFDKVAADTKLEPKTSSEIKRDEPADDLSTAAVSAAFAGGEGHVAIAPAKDEGRIVLQVASITEPVFFAETDDAKALAAQTSNAIQNTLLESWLVRVQKEIGVSSNQQVIARVIGRSKD</sequence>
<dbReference type="Proteomes" id="UP000292781">
    <property type="component" value="Unassembled WGS sequence"/>
</dbReference>
<evidence type="ECO:0000256" key="6">
    <source>
        <dbReference type="ARBA" id="ARBA00022989"/>
    </source>
</evidence>
<evidence type="ECO:0000256" key="12">
    <source>
        <dbReference type="ARBA" id="ARBA00040743"/>
    </source>
</evidence>
<evidence type="ECO:0000259" key="15">
    <source>
        <dbReference type="Pfam" id="PF13145"/>
    </source>
</evidence>
<comment type="similarity">
    <text evidence="11">Belongs to the PpiD chaperone family.</text>
</comment>
<evidence type="ECO:0000256" key="2">
    <source>
        <dbReference type="ARBA" id="ARBA00018370"/>
    </source>
</evidence>
<keyword evidence="8" id="KW-0143">Chaperone</keyword>
<dbReference type="GO" id="GO:0003755">
    <property type="term" value="F:peptidyl-prolyl cis-trans isomerase activity"/>
    <property type="evidence" value="ECO:0007669"/>
    <property type="project" value="InterPro"/>
</dbReference>